<dbReference type="OrthoDB" id="3374590at2"/>
<dbReference type="PROSITE" id="PS51257">
    <property type="entry name" value="PROKAR_LIPOPROTEIN"/>
    <property type="match status" value="1"/>
</dbReference>
<dbReference type="AlphaFoldDB" id="A0A9Q9MMM6"/>
<dbReference type="Gene3D" id="3.40.710.10">
    <property type="entry name" value="DD-peptidase/beta-lactamase superfamily"/>
    <property type="match status" value="1"/>
</dbReference>
<proteinExistence type="predicted"/>
<evidence type="ECO:0000313" key="2">
    <source>
        <dbReference type="EMBL" id="UWZ54882.1"/>
    </source>
</evidence>
<keyword evidence="3" id="KW-1185">Reference proteome</keyword>
<dbReference type="SUPFAM" id="SSF56601">
    <property type="entry name" value="beta-lactamase/transpeptidase-like"/>
    <property type="match status" value="1"/>
</dbReference>
<reference evidence="2" key="1">
    <citation type="submission" date="2021-04" db="EMBL/GenBank/DDBJ databases">
        <title>Dactylosporangium aurantiacum NRRL B-8018 full assembly.</title>
        <authorList>
            <person name="Hartkoorn R.C."/>
            <person name="Beaudoing E."/>
            <person name="Hot D."/>
        </authorList>
    </citation>
    <scope>NUCLEOTIDE SEQUENCE</scope>
    <source>
        <strain evidence="2">NRRL B-8018</strain>
    </source>
</reference>
<feature type="compositionally biased region" description="Low complexity" evidence="1">
    <location>
        <begin position="28"/>
        <end position="42"/>
    </location>
</feature>
<name>A0A9Q9MMM6_9ACTN</name>
<gene>
    <name evidence="2" type="ORF">Daura_00885</name>
</gene>
<protein>
    <submittedName>
        <fullName evidence="2">Uncharacterized protein</fullName>
    </submittedName>
</protein>
<dbReference type="InterPro" id="IPR012338">
    <property type="entry name" value="Beta-lactam/transpept-like"/>
</dbReference>
<dbReference type="RefSeq" id="WP_156089999.1">
    <property type="nucleotide sequence ID" value="NZ_CP073767.1"/>
</dbReference>
<accession>A0A9Q9MMM6</accession>
<organism evidence="2 3">
    <name type="scientific">Dactylosporangium aurantiacum</name>
    <dbReference type="NCBI Taxonomy" id="35754"/>
    <lineage>
        <taxon>Bacteria</taxon>
        <taxon>Bacillati</taxon>
        <taxon>Actinomycetota</taxon>
        <taxon>Actinomycetes</taxon>
        <taxon>Micromonosporales</taxon>
        <taxon>Micromonosporaceae</taxon>
        <taxon>Dactylosporangium</taxon>
    </lineage>
</organism>
<feature type="compositionally biased region" description="Polar residues" evidence="1">
    <location>
        <begin position="45"/>
        <end position="58"/>
    </location>
</feature>
<dbReference type="EMBL" id="CP073767">
    <property type="protein sequence ID" value="UWZ54882.1"/>
    <property type="molecule type" value="Genomic_DNA"/>
</dbReference>
<dbReference type="KEGG" id="daur:Daura_00885"/>
<evidence type="ECO:0000313" key="3">
    <source>
        <dbReference type="Proteomes" id="UP001058003"/>
    </source>
</evidence>
<dbReference type="Proteomes" id="UP001058003">
    <property type="component" value="Chromosome"/>
</dbReference>
<feature type="region of interest" description="Disordered" evidence="1">
    <location>
        <begin position="21"/>
        <end position="58"/>
    </location>
</feature>
<evidence type="ECO:0000256" key="1">
    <source>
        <dbReference type="SAM" id="MobiDB-lite"/>
    </source>
</evidence>
<sequence>MRRPLAVLVCALVLAGCGTPNEQKPQNAQSASAAGTQPAAATESVAPSPSASGPLFTPTQPVTMNVKGFWSWAFYDLKEDKLYGSTPYTTSDTASMAKAWVAADWLRRQAEQGKQPAQAALTELSRMIRDSETENTFKYHVQNGNLTSIKRMITTCGLTETKGTQNSWSLTQMSARDVARLAKCIGDGRAAGPKWTGWLLNEMRNVRGPGRFGPIEVLPADVQKTTAIKNGWLARDDGQWHIACMAVGDGWTIGVMAHYPSTLGKDYGTKTCREVTKQLLTQPPH</sequence>